<evidence type="ECO:0000256" key="1">
    <source>
        <dbReference type="SAM" id="SignalP"/>
    </source>
</evidence>
<accession>A0A7W0C6I4</accession>
<keyword evidence="1" id="KW-0732">Signal</keyword>
<dbReference type="Pfam" id="PF14334">
    <property type="entry name" value="DUF4390"/>
    <property type="match status" value="1"/>
</dbReference>
<keyword evidence="3" id="KW-1185">Reference proteome</keyword>
<proteinExistence type="predicted"/>
<dbReference type="AlphaFoldDB" id="A0A7W0C6I4"/>
<feature type="signal peptide" evidence="1">
    <location>
        <begin position="1"/>
        <end position="27"/>
    </location>
</feature>
<gene>
    <name evidence="2" type="ORF">HNR65_000417</name>
</gene>
<evidence type="ECO:0008006" key="4">
    <source>
        <dbReference type="Google" id="ProtNLM"/>
    </source>
</evidence>
<feature type="chain" id="PRO_5031322613" description="DUF4390 domain-containing protein" evidence="1">
    <location>
        <begin position="28"/>
        <end position="191"/>
    </location>
</feature>
<name>A0A7W0C6I4_9BACT</name>
<evidence type="ECO:0000313" key="3">
    <source>
        <dbReference type="Proteomes" id="UP000525298"/>
    </source>
</evidence>
<dbReference type="InterPro" id="IPR025500">
    <property type="entry name" value="DUF4390"/>
</dbReference>
<dbReference type="EMBL" id="JACDUS010000001">
    <property type="protein sequence ID" value="MBA2880110.1"/>
    <property type="molecule type" value="Genomic_DNA"/>
</dbReference>
<dbReference type="RefSeq" id="WP_181549775.1">
    <property type="nucleotide sequence ID" value="NZ_JACDUS010000001.1"/>
</dbReference>
<protein>
    <recommendedName>
        <fullName evidence="4">DUF4390 domain-containing protein</fullName>
    </recommendedName>
</protein>
<evidence type="ECO:0000313" key="2">
    <source>
        <dbReference type="EMBL" id="MBA2880110.1"/>
    </source>
</evidence>
<reference evidence="2 3" key="1">
    <citation type="submission" date="2020-07" db="EMBL/GenBank/DDBJ databases">
        <title>Genomic Encyclopedia of Type Strains, Phase IV (KMG-IV): sequencing the most valuable type-strain genomes for metagenomic binning, comparative biology and taxonomic classification.</title>
        <authorList>
            <person name="Goeker M."/>
        </authorList>
    </citation>
    <scope>NUCLEOTIDE SEQUENCE [LARGE SCALE GENOMIC DNA]</scope>
    <source>
        <strain evidence="2 3">DSM 17721</strain>
    </source>
</reference>
<organism evidence="2 3">
    <name type="scientific">Desulfosalsimonas propionicica</name>
    <dbReference type="NCBI Taxonomy" id="332175"/>
    <lineage>
        <taxon>Bacteria</taxon>
        <taxon>Pseudomonadati</taxon>
        <taxon>Thermodesulfobacteriota</taxon>
        <taxon>Desulfobacteria</taxon>
        <taxon>Desulfobacterales</taxon>
        <taxon>Desulfosalsimonadaceae</taxon>
        <taxon>Desulfosalsimonas</taxon>
    </lineage>
</organism>
<comment type="caution">
    <text evidence="2">The sequence shown here is derived from an EMBL/GenBank/DDBJ whole genome shotgun (WGS) entry which is preliminary data.</text>
</comment>
<dbReference type="Proteomes" id="UP000525298">
    <property type="component" value="Unassembled WGS sequence"/>
</dbReference>
<sequence>MKKTRFFFLILLAVFLIPAIVPAPAEAQKARLTDMVISNTRDDLLLFVTVEGAFTEQMKQAVLNGIPTSFSFIVRLEKINAFVLPNSLVAEKKVTHTIKYESLKKQFVIRRSWEENRTLTTDSFEKARQWMSEIKSLRIAALDKLQEGKKYRIRAKARLDTVELPFYLNYIFFFVSLWDFETNWHSLEFGY</sequence>